<accession>A0A9P8WEI8</accession>
<protein>
    <recommendedName>
        <fullName evidence="6">FAD/NAD(P)-binding domain-containing protein</fullName>
    </recommendedName>
</protein>
<proteinExistence type="inferred from homology"/>
<comment type="similarity">
    <text evidence="2">Belongs to the NADH dehydrogenase family.</text>
</comment>
<dbReference type="SUPFAM" id="SSF51905">
    <property type="entry name" value="FAD/NAD(P)-binding domain"/>
    <property type="match status" value="1"/>
</dbReference>
<feature type="domain" description="FAD/NAD(P)-binding" evidence="6">
    <location>
        <begin position="7"/>
        <end position="319"/>
    </location>
</feature>
<dbReference type="GO" id="GO:0019646">
    <property type="term" value="P:aerobic electron transport chain"/>
    <property type="evidence" value="ECO:0007669"/>
    <property type="project" value="TreeGrafter"/>
</dbReference>
<keyword evidence="8" id="KW-1185">Reference proteome</keyword>
<dbReference type="InterPro" id="IPR023753">
    <property type="entry name" value="FAD/NAD-binding_dom"/>
</dbReference>
<evidence type="ECO:0000256" key="1">
    <source>
        <dbReference type="ARBA" id="ARBA00001974"/>
    </source>
</evidence>
<name>A0A9P8WEI8_9HYPO</name>
<dbReference type="Pfam" id="PF07992">
    <property type="entry name" value="Pyr_redox_2"/>
    <property type="match status" value="1"/>
</dbReference>
<keyword evidence="5" id="KW-0560">Oxidoreductase</keyword>
<dbReference type="PANTHER" id="PTHR42913">
    <property type="entry name" value="APOPTOSIS-INDUCING FACTOR 1"/>
    <property type="match status" value="1"/>
</dbReference>
<dbReference type="Proteomes" id="UP000777438">
    <property type="component" value="Unassembled WGS sequence"/>
</dbReference>
<evidence type="ECO:0000313" key="7">
    <source>
        <dbReference type="EMBL" id="KAH6897470.1"/>
    </source>
</evidence>
<reference evidence="7 8" key="1">
    <citation type="journal article" date="2021" name="Nat. Commun.">
        <title>Genetic determinants of endophytism in the Arabidopsis root mycobiome.</title>
        <authorList>
            <person name="Mesny F."/>
            <person name="Miyauchi S."/>
            <person name="Thiergart T."/>
            <person name="Pickel B."/>
            <person name="Atanasova L."/>
            <person name="Karlsson M."/>
            <person name="Huettel B."/>
            <person name="Barry K.W."/>
            <person name="Haridas S."/>
            <person name="Chen C."/>
            <person name="Bauer D."/>
            <person name="Andreopoulos W."/>
            <person name="Pangilinan J."/>
            <person name="LaButti K."/>
            <person name="Riley R."/>
            <person name="Lipzen A."/>
            <person name="Clum A."/>
            <person name="Drula E."/>
            <person name="Henrissat B."/>
            <person name="Kohler A."/>
            <person name="Grigoriev I.V."/>
            <person name="Martin F.M."/>
            <person name="Hacquard S."/>
        </authorList>
    </citation>
    <scope>NUCLEOTIDE SEQUENCE [LARGE SCALE GENOMIC DNA]</scope>
    <source>
        <strain evidence="7 8">MPI-CAGE-CH-0241</strain>
    </source>
</reference>
<sequence>MEIEQHRIVVIGSGFAGTWSALAARRLIASHSRDKTTAANIEVVIVSPEAQLVIRPRLYQADPASMAVPLDGLFSTNAIRHIQATVKTIRASKHELELIDSTGNETTLSYHRLVLAAGSRLARPKLDGSNEHVFNVDQIEDSVKLEEHLKKLPSLPDTQARGTVVVCGAGFTGLEVATELPSRLRSSLGKDSQVRVILVGREKEVGATLGPGPRPVIAKALADLGVETRLGTTVTSVDAGGASLDNGERIEALTTIWTAGVRASPLAEQLPGETDSFGRLYVDEHLRLPSMRDVFVTGDSACAVADNAGNHALMSCQHALTLGRVSGHNAAADLLDLPTKPYSQPMYLTCLDLGPQGAVLTCGWDRKVVLSGWLAKMAKVFINEWLIYPPKAESRMALPQANPANFVSAPAVLGQRVVRTILWMLAYVRSLFI</sequence>
<evidence type="ECO:0000256" key="5">
    <source>
        <dbReference type="ARBA" id="ARBA00023002"/>
    </source>
</evidence>
<dbReference type="GO" id="GO:0003955">
    <property type="term" value="F:NAD(P)H dehydrogenase (quinone) activity"/>
    <property type="evidence" value="ECO:0007669"/>
    <property type="project" value="TreeGrafter"/>
</dbReference>
<evidence type="ECO:0000256" key="3">
    <source>
        <dbReference type="ARBA" id="ARBA00022630"/>
    </source>
</evidence>
<dbReference type="InterPro" id="IPR051169">
    <property type="entry name" value="NADH-Q_oxidoreductase"/>
</dbReference>
<evidence type="ECO:0000313" key="8">
    <source>
        <dbReference type="Proteomes" id="UP000777438"/>
    </source>
</evidence>
<keyword evidence="3" id="KW-0285">Flavoprotein</keyword>
<evidence type="ECO:0000259" key="6">
    <source>
        <dbReference type="Pfam" id="PF07992"/>
    </source>
</evidence>
<dbReference type="AlphaFoldDB" id="A0A9P8WEI8"/>
<evidence type="ECO:0000256" key="2">
    <source>
        <dbReference type="ARBA" id="ARBA00005272"/>
    </source>
</evidence>
<dbReference type="PANTHER" id="PTHR42913:SF3">
    <property type="entry name" value="64 KDA MITOCHONDRIAL NADH DEHYDROGENASE (EUROFUNG)"/>
    <property type="match status" value="1"/>
</dbReference>
<gene>
    <name evidence="7" type="ORF">B0T10DRAFT_455328</name>
</gene>
<dbReference type="InterPro" id="IPR036188">
    <property type="entry name" value="FAD/NAD-bd_sf"/>
</dbReference>
<dbReference type="PRINTS" id="PR00368">
    <property type="entry name" value="FADPNR"/>
</dbReference>
<evidence type="ECO:0000256" key="4">
    <source>
        <dbReference type="ARBA" id="ARBA00022827"/>
    </source>
</evidence>
<dbReference type="OrthoDB" id="5376590at2759"/>
<organism evidence="7 8">
    <name type="scientific">Thelonectria olida</name>
    <dbReference type="NCBI Taxonomy" id="1576542"/>
    <lineage>
        <taxon>Eukaryota</taxon>
        <taxon>Fungi</taxon>
        <taxon>Dikarya</taxon>
        <taxon>Ascomycota</taxon>
        <taxon>Pezizomycotina</taxon>
        <taxon>Sordariomycetes</taxon>
        <taxon>Hypocreomycetidae</taxon>
        <taxon>Hypocreales</taxon>
        <taxon>Nectriaceae</taxon>
        <taxon>Thelonectria</taxon>
    </lineage>
</organism>
<comment type="cofactor">
    <cofactor evidence="1">
        <name>FAD</name>
        <dbReference type="ChEBI" id="CHEBI:57692"/>
    </cofactor>
</comment>
<comment type="caution">
    <text evidence="7">The sequence shown here is derived from an EMBL/GenBank/DDBJ whole genome shotgun (WGS) entry which is preliminary data.</text>
</comment>
<dbReference type="Gene3D" id="3.50.50.100">
    <property type="match status" value="1"/>
</dbReference>
<keyword evidence="4" id="KW-0274">FAD</keyword>
<dbReference type="EMBL" id="JAGPYM010000003">
    <property type="protein sequence ID" value="KAH6897470.1"/>
    <property type="molecule type" value="Genomic_DNA"/>
</dbReference>